<dbReference type="InterPro" id="IPR014991">
    <property type="entry name" value="DUF1840"/>
</dbReference>
<dbReference type="Pfam" id="PF08895">
    <property type="entry name" value="DUF1840"/>
    <property type="match status" value="1"/>
</dbReference>
<name>A0A2S9K6G1_9BURK</name>
<comment type="caution">
    <text evidence="1">The sequence shown here is derived from an EMBL/GenBank/DDBJ whole genome shotgun (WGS) entry which is preliminary data.</text>
</comment>
<evidence type="ECO:0000313" key="1">
    <source>
        <dbReference type="EMBL" id="PRD65994.1"/>
    </source>
</evidence>
<dbReference type="Proteomes" id="UP000238589">
    <property type="component" value="Unassembled WGS sequence"/>
</dbReference>
<proteinExistence type="predicted"/>
<protein>
    <submittedName>
        <fullName evidence="1">DUF1840 domain-containing protein</fullName>
    </submittedName>
</protein>
<gene>
    <name evidence="1" type="ORF">C6P64_06370</name>
</gene>
<sequence length="107" mass="12007">MLYRFKSKASGDVVMLQPNGKQLLEILGKDPAGPGIILPEQMPAAIQALRDAVFEEEAEHQREVQEALARGEDTPDPNRITLRVRVTPFIELLQHSIREHAEVVWGV</sequence>
<accession>A0A2S9K6G1</accession>
<organism evidence="1 2">
    <name type="scientific">Malikia granosa</name>
    <dbReference type="NCBI Taxonomy" id="263067"/>
    <lineage>
        <taxon>Bacteria</taxon>
        <taxon>Pseudomonadati</taxon>
        <taxon>Pseudomonadota</taxon>
        <taxon>Betaproteobacteria</taxon>
        <taxon>Burkholderiales</taxon>
        <taxon>Comamonadaceae</taxon>
        <taxon>Malikia</taxon>
    </lineage>
</organism>
<dbReference type="RefSeq" id="WP_105747761.1">
    <property type="nucleotide sequence ID" value="NZ_PVLQ01000021.1"/>
</dbReference>
<dbReference type="OrthoDB" id="5296629at2"/>
<keyword evidence="2" id="KW-1185">Reference proteome</keyword>
<dbReference type="EMBL" id="PVLQ01000021">
    <property type="protein sequence ID" value="PRD65994.1"/>
    <property type="molecule type" value="Genomic_DNA"/>
</dbReference>
<dbReference type="AlphaFoldDB" id="A0A2S9K6G1"/>
<evidence type="ECO:0000313" key="2">
    <source>
        <dbReference type="Proteomes" id="UP000238589"/>
    </source>
</evidence>
<reference evidence="1 2" key="1">
    <citation type="submission" date="2018-03" db="EMBL/GenBank/DDBJ databases">
        <title>Comparative genomics illustrates the genes involved in a hyperalkaliphilic mechanisms of Serpentinomonas isolated from highly-alkaline calcium-rich serpentinized springs.</title>
        <authorList>
            <person name="Suzuki S."/>
            <person name="Ishii S."/>
            <person name="Walworth N."/>
            <person name="Bird L."/>
            <person name="Kuenen J.G."/>
            <person name="Nealson K.H."/>
        </authorList>
    </citation>
    <scope>NUCLEOTIDE SEQUENCE [LARGE SCALE GENOMIC DNA]</scope>
    <source>
        <strain evidence="1 2">P1</strain>
    </source>
</reference>